<keyword evidence="3 9" id="KW-0479">Metal-binding</keyword>
<reference evidence="14" key="1">
    <citation type="submission" date="2016-10" db="EMBL/GenBank/DDBJ databases">
        <authorList>
            <person name="Varghese N."/>
            <person name="Submissions S."/>
        </authorList>
    </citation>
    <scope>NUCLEOTIDE SEQUENCE [LARGE SCALE GENOMIC DNA]</scope>
    <source>
        <strain evidence="14">DSM 44945</strain>
    </source>
</reference>
<protein>
    <recommendedName>
        <fullName evidence="9">Thiamine-phosphate synthase</fullName>
        <shortName evidence="9">TP synthase</shortName>
        <shortName evidence="9">TPS</shortName>
        <ecNumber evidence="9">2.5.1.3</ecNumber>
    </recommendedName>
    <alternativeName>
        <fullName evidence="9">Thiamine-phosphate pyrophosphorylase</fullName>
        <shortName evidence="9">TMP pyrophosphorylase</shortName>
        <shortName evidence="9">TMP-PPase</shortName>
    </alternativeName>
</protein>
<feature type="binding site" evidence="9">
    <location>
        <position position="141"/>
    </location>
    <ligand>
        <name>4-amino-2-methyl-5-(diphosphooxymethyl)pyrimidine</name>
        <dbReference type="ChEBI" id="CHEBI:57841"/>
    </ligand>
</feature>
<dbReference type="RefSeq" id="WP_092036784.1">
    <property type="nucleotide sequence ID" value="NZ_FOOK01000007.1"/>
</dbReference>
<dbReference type="UniPathway" id="UPA00060">
    <property type="reaction ID" value="UER00141"/>
</dbReference>
<feature type="domain" description="Thiamine phosphate synthase/TenI" evidence="12">
    <location>
        <begin position="9"/>
        <end position="194"/>
    </location>
</feature>
<dbReference type="GO" id="GO:0009229">
    <property type="term" value="P:thiamine diphosphate biosynthetic process"/>
    <property type="evidence" value="ECO:0007669"/>
    <property type="project" value="UniProtKB-UniRule"/>
</dbReference>
<keyword evidence="5 9" id="KW-0784">Thiamine biosynthesis</keyword>
<dbReference type="InterPro" id="IPR013785">
    <property type="entry name" value="Aldolase_TIM"/>
</dbReference>
<keyword evidence="4 9" id="KW-0460">Magnesium</keyword>
<dbReference type="HAMAP" id="MF_00097">
    <property type="entry name" value="TMP_synthase"/>
    <property type="match status" value="1"/>
</dbReference>
<evidence type="ECO:0000259" key="12">
    <source>
        <dbReference type="Pfam" id="PF02581"/>
    </source>
</evidence>
<dbReference type="SUPFAM" id="SSF51391">
    <property type="entry name" value="Thiamin phosphate synthase"/>
    <property type="match status" value="1"/>
</dbReference>
<dbReference type="InterPro" id="IPR022998">
    <property type="entry name" value="ThiamineP_synth_TenI"/>
</dbReference>
<comment type="pathway">
    <text evidence="1 9 11">Cofactor biosynthesis; thiamine diphosphate biosynthesis; thiamine phosphate from 4-amino-2-methyl-5-diphosphomethylpyrimidine and 4-methyl-5-(2-phosphoethyl)-thiazole: step 1/1.</text>
</comment>
<feature type="binding site" evidence="9">
    <location>
        <position position="74"/>
    </location>
    <ligand>
        <name>Mg(2+)</name>
        <dbReference type="ChEBI" id="CHEBI:18420"/>
    </ligand>
</feature>
<comment type="function">
    <text evidence="9">Condenses 4-methyl-5-(beta-hydroxyethyl)thiazole monophosphate (THZ-P) and 2-methyl-4-amino-5-hydroxymethyl pyrimidine pyrophosphate (HMP-PP) to form thiamine monophosphate (TMP).</text>
</comment>
<evidence type="ECO:0000256" key="5">
    <source>
        <dbReference type="ARBA" id="ARBA00022977"/>
    </source>
</evidence>
<feature type="binding site" evidence="9">
    <location>
        <position position="171"/>
    </location>
    <ligand>
        <name>2-[(2R,5Z)-2-carboxy-4-methylthiazol-5(2H)-ylidene]ethyl phosphate</name>
        <dbReference type="ChEBI" id="CHEBI:62899"/>
    </ligand>
</feature>
<sequence length="227" mass="23954">MKGAIRYSLYLVMGSQDCRGRDPVRVLDQAIDGGITLFQFREKNSGLTLRETVSLGERLRSLCRERNIPFIVNDRADLALLLDADGLHVGQDDLPVRQARRLIGPHRLLGVSAETVEEAEQALREGADYLGVGPIYATATKPDAGKPIGPGAIAEIRQRLSSPLPIVGIGGIDVAGVAEVIRAGADGVAVVSAIAGKPDPRKAAVELRQAVERAAGAAPGPAGFDPR</sequence>
<dbReference type="NCBIfam" id="TIGR00693">
    <property type="entry name" value="thiE"/>
    <property type="match status" value="1"/>
</dbReference>
<dbReference type="Proteomes" id="UP000198661">
    <property type="component" value="Unassembled WGS sequence"/>
</dbReference>
<feature type="binding site" evidence="9">
    <location>
        <begin position="138"/>
        <end position="140"/>
    </location>
    <ligand>
        <name>2-[(2R,5Z)-2-carboxy-4-methylthiazol-5(2H)-ylidene]ethyl phosphate</name>
        <dbReference type="ChEBI" id="CHEBI:62899"/>
    </ligand>
</feature>
<evidence type="ECO:0000256" key="4">
    <source>
        <dbReference type="ARBA" id="ARBA00022842"/>
    </source>
</evidence>
<comment type="catalytic activity">
    <reaction evidence="6 9 10">
        <text>4-methyl-5-(2-phosphooxyethyl)-thiazole + 4-amino-2-methyl-5-(diphosphooxymethyl)pyrimidine + H(+) = thiamine phosphate + diphosphate</text>
        <dbReference type="Rhea" id="RHEA:22328"/>
        <dbReference type="ChEBI" id="CHEBI:15378"/>
        <dbReference type="ChEBI" id="CHEBI:33019"/>
        <dbReference type="ChEBI" id="CHEBI:37575"/>
        <dbReference type="ChEBI" id="CHEBI:57841"/>
        <dbReference type="ChEBI" id="CHEBI:58296"/>
        <dbReference type="EC" id="2.5.1.3"/>
    </reaction>
</comment>
<evidence type="ECO:0000256" key="10">
    <source>
        <dbReference type="RuleBase" id="RU003826"/>
    </source>
</evidence>
<evidence type="ECO:0000256" key="2">
    <source>
        <dbReference type="ARBA" id="ARBA00022679"/>
    </source>
</evidence>
<comment type="cofactor">
    <cofactor evidence="9">
        <name>Mg(2+)</name>
        <dbReference type="ChEBI" id="CHEBI:18420"/>
    </cofactor>
    <text evidence="9">Binds 1 Mg(2+) ion per subunit.</text>
</comment>
<proteinExistence type="inferred from homology"/>
<evidence type="ECO:0000256" key="3">
    <source>
        <dbReference type="ARBA" id="ARBA00022723"/>
    </source>
</evidence>
<evidence type="ECO:0000256" key="1">
    <source>
        <dbReference type="ARBA" id="ARBA00005165"/>
    </source>
</evidence>
<dbReference type="OrthoDB" id="9812206at2"/>
<dbReference type="EC" id="2.5.1.3" evidence="9"/>
<evidence type="ECO:0000256" key="11">
    <source>
        <dbReference type="RuleBase" id="RU004253"/>
    </source>
</evidence>
<dbReference type="PANTHER" id="PTHR20857">
    <property type="entry name" value="THIAMINE-PHOSPHATE PYROPHOSPHORYLASE"/>
    <property type="match status" value="1"/>
</dbReference>
<keyword evidence="14" id="KW-1185">Reference proteome</keyword>
<accession>A0A1I2M976</accession>
<dbReference type="GO" id="GO:0004789">
    <property type="term" value="F:thiamine-phosphate diphosphorylase activity"/>
    <property type="evidence" value="ECO:0007669"/>
    <property type="project" value="UniProtKB-UniRule"/>
</dbReference>
<evidence type="ECO:0000256" key="9">
    <source>
        <dbReference type="HAMAP-Rule" id="MF_00097"/>
    </source>
</evidence>
<comment type="similarity">
    <text evidence="9 10">Belongs to the thiamine-phosphate synthase family.</text>
</comment>
<dbReference type="GO" id="GO:0000287">
    <property type="term" value="F:magnesium ion binding"/>
    <property type="evidence" value="ECO:0007669"/>
    <property type="project" value="UniProtKB-UniRule"/>
</dbReference>
<dbReference type="AlphaFoldDB" id="A0A1I2M976"/>
<dbReference type="InterPro" id="IPR034291">
    <property type="entry name" value="TMP_synthase"/>
</dbReference>
<evidence type="ECO:0000313" key="14">
    <source>
        <dbReference type="Proteomes" id="UP000198661"/>
    </source>
</evidence>
<evidence type="ECO:0000256" key="7">
    <source>
        <dbReference type="ARBA" id="ARBA00047851"/>
    </source>
</evidence>
<keyword evidence="2 9" id="KW-0808">Transferase</keyword>
<dbReference type="InterPro" id="IPR036206">
    <property type="entry name" value="ThiamineP_synth_sf"/>
</dbReference>
<feature type="binding site" evidence="9">
    <location>
        <position position="73"/>
    </location>
    <ligand>
        <name>4-amino-2-methyl-5-(diphosphooxymethyl)pyrimidine</name>
        <dbReference type="ChEBI" id="CHEBI:57841"/>
    </ligand>
</feature>
<dbReference type="EMBL" id="FOOK01000007">
    <property type="protein sequence ID" value="SFF87418.1"/>
    <property type="molecule type" value="Genomic_DNA"/>
</dbReference>
<feature type="binding site" evidence="9">
    <location>
        <position position="112"/>
    </location>
    <ligand>
        <name>4-amino-2-methyl-5-(diphosphooxymethyl)pyrimidine</name>
        <dbReference type="ChEBI" id="CHEBI:57841"/>
    </ligand>
</feature>
<gene>
    <name evidence="9" type="primary">thiE</name>
    <name evidence="13" type="ORF">SAMN04488025_10759</name>
</gene>
<comment type="catalytic activity">
    <reaction evidence="8 9 10">
        <text>2-[(2R,5Z)-2-carboxy-4-methylthiazol-5(2H)-ylidene]ethyl phosphate + 4-amino-2-methyl-5-(diphosphooxymethyl)pyrimidine + 2 H(+) = thiamine phosphate + CO2 + diphosphate</text>
        <dbReference type="Rhea" id="RHEA:47844"/>
        <dbReference type="ChEBI" id="CHEBI:15378"/>
        <dbReference type="ChEBI" id="CHEBI:16526"/>
        <dbReference type="ChEBI" id="CHEBI:33019"/>
        <dbReference type="ChEBI" id="CHEBI:37575"/>
        <dbReference type="ChEBI" id="CHEBI:57841"/>
        <dbReference type="ChEBI" id="CHEBI:62899"/>
        <dbReference type="EC" id="2.5.1.3"/>
    </reaction>
</comment>
<dbReference type="FunFam" id="3.20.20.70:FF:000096">
    <property type="entry name" value="Thiamine-phosphate synthase"/>
    <property type="match status" value="1"/>
</dbReference>
<feature type="binding site" evidence="9">
    <location>
        <position position="93"/>
    </location>
    <ligand>
        <name>Mg(2+)</name>
        <dbReference type="ChEBI" id="CHEBI:18420"/>
    </ligand>
</feature>
<dbReference type="STRING" id="201973.SAMN04488025_10759"/>
<organism evidence="13 14">
    <name type="scientific">Planifilum fulgidum</name>
    <dbReference type="NCBI Taxonomy" id="201973"/>
    <lineage>
        <taxon>Bacteria</taxon>
        <taxon>Bacillati</taxon>
        <taxon>Bacillota</taxon>
        <taxon>Bacilli</taxon>
        <taxon>Bacillales</taxon>
        <taxon>Thermoactinomycetaceae</taxon>
        <taxon>Planifilum</taxon>
    </lineage>
</organism>
<feature type="binding site" evidence="9">
    <location>
        <begin position="39"/>
        <end position="43"/>
    </location>
    <ligand>
        <name>4-amino-2-methyl-5-(diphosphooxymethyl)pyrimidine</name>
        <dbReference type="ChEBI" id="CHEBI:57841"/>
    </ligand>
</feature>
<comment type="catalytic activity">
    <reaction evidence="7 9 10">
        <text>2-(2-carboxy-4-methylthiazol-5-yl)ethyl phosphate + 4-amino-2-methyl-5-(diphosphooxymethyl)pyrimidine + 2 H(+) = thiamine phosphate + CO2 + diphosphate</text>
        <dbReference type="Rhea" id="RHEA:47848"/>
        <dbReference type="ChEBI" id="CHEBI:15378"/>
        <dbReference type="ChEBI" id="CHEBI:16526"/>
        <dbReference type="ChEBI" id="CHEBI:33019"/>
        <dbReference type="ChEBI" id="CHEBI:37575"/>
        <dbReference type="ChEBI" id="CHEBI:57841"/>
        <dbReference type="ChEBI" id="CHEBI:62890"/>
        <dbReference type="EC" id="2.5.1.3"/>
    </reaction>
</comment>
<evidence type="ECO:0000256" key="6">
    <source>
        <dbReference type="ARBA" id="ARBA00047334"/>
    </source>
</evidence>
<evidence type="ECO:0000256" key="8">
    <source>
        <dbReference type="ARBA" id="ARBA00047883"/>
    </source>
</evidence>
<dbReference type="PANTHER" id="PTHR20857:SF15">
    <property type="entry name" value="THIAMINE-PHOSPHATE SYNTHASE"/>
    <property type="match status" value="1"/>
</dbReference>
<dbReference type="Gene3D" id="3.20.20.70">
    <property type="entry name" value="Aldolase class I"/>
    <property type="match status" value="1"/>
</dbReference>
<evidence type="ECO:0000313" key="13">
    <source>
        <dbReference type="EMBL" id="SFF87418.1"/>
    </source>
</evidence>
<name>A0A1I2M976_9BACL</name>
<dbReference type="CDD" id="cd00564">
    <property type="entry name" value="TMP_TenI"/>
    <property type="match status" value="1"/>
</dbReference>
<feature type="binding site" evidence="9">
    <location>
        <begin position="191"/>
        <end position="192"/>
    </location>
    <ligand>
        <name>2-[(2R,5Z)-2-carboxy-4-methylthiazol-5(2H)-ylidene]ethyl phosphate</name>
        <dbReference type="ChEBI" id="CHEBI:62899"/>
    </ligand>
</feature>
<dbReference type="GO" id="GO:0009228">
    <property type="term" value="P:thiamine biosynthetic process"/>
    <property type="evidence" value="ECO:0007669"/>
    <property type="project" value="UniProtKB-KW"/>
</dbReference>
<dbReference type="GO" id="GO:0005737">
    <property type="term" value="C:cytoplasm"/>
    <property type="evidence" value="ECO:0007669"/>
    <property type="project" value="TreeGrafter"/>
</dbReference>
<dbReference type="Pfam" id="PF02581">
    <property type="entry name" value="TMP-TENI"/>
    <property type="match status" value="1"/>
</dbReference>